<dbReference type="InterPro" id="IPR018060">
    <property type="entry name" value="HTH_AraC"/>
</dbReference>
<evidence type="ECO:0000256" key="3">
    <source>
        <dbReference type="ARBA" id="ARBA00023163"/>
    </source>
</evidence>
<keyword evidence="2" id="KW-0238">DNA-binding</keyword>
<dbReference type="PANTHER" id="PTHR46796">
    <property type="entry name" value="HTH-TYPE TRANSCRIPTIONAL ACTIVATOR RHAS-RELATED"/>
    <property type="match status" value="1"/>
</dbReference>
<gene>
    <name evidence="5" type="ORF">GCM10009539_40050</name>
</gene>
<evidence type="ECO:0000256" key="1">
    <source>
        <dbReference type="ARBA" id="ARBA00023015"/>
    </source>
</evidence>
<comment type="caution">
    <text evidence="5">The sequence shown here is derived from an EMBL/GenBank/DDBJ whole genome shotgun (WGS) entry which is preliminary data.</text>
</comment>
<dbReference type="RefSeq" id="WP_344650381.1">
    <property type="nucleotide sequence ID" value="NZ_BAAAGX010000016.1"/>
</dbReference>
<dbReference type="Gene3D" id="1.10.10.60">
    <property type="entry name" value="Homeodomain-like"/>
    <property type="match status" value="2"/>
</dbReference>
<proteinExistence type="predicted"/>
<name>A0ABN0UHP3_9ACTN</name>
<dbReference type="Pfam" id="PF12833">
    <property type="entry name" value="HTH_18"/>
    <property type="match status" value="1"/>
</dbReference>
<organism evidence="5 6">
    <name type="scientific">Cryptosporangium japonicum</name>
    <dbReference type="NCBI Taxonomy" id="80872"/>
    <lineage>
        <taxon>Bacteria</taxon>
        <taxon>Bacillati</taxon>
        <taxon>Actinomycetota</taxon>
        <taxon>Actinomycetes</taxon>
        <taxon>Cryptosporangiales</taxon>
        <taxon>Cryptosporangiaceae</taxon>
        <taxon>Cryptosporangium</taxon>
    </lineage>
</organism>
<evidence type="ECO:0000256" key="2">
    <source>
        <dbReference type="ARBA" id="ARBA00023125"/>
    </source>
</evidence>
<feature type="domain" description="HTH araC/xylS-type" evidence="4">
    <location>
        <begin position="190"/>
        <end position="287"/>
    </location>
</feature>
<dbReference type="SUPFAM" id="SSF46689">
    <property type="entry name" value="Homeodomain-like"/>
    <property type="match status" value="2"/>
</dbReference>
<dbReference type="SMART" id="SM00342">
    <property type="entry name" value="HTH_ARAC"/>
    <property type="match status" value="1"/>
</dbReference>
<reference evidence="5 6" key="1">
    <citation type="journal article" date="2019" name="Int. J. Syst. Evol. Microbiol.">
        <title>The Global Catalogue of Microorganisms (GCM) 10K type strain sequencing project: providing services to taxonomists for standard genome sequencing and annotation.</title>
        <authorList>
            <consortium name="The Broad Institute Genomics Platform"/>
            <consortium name="The Broad Institute Genome Sequencing Center for Infectious Disease"/>
            <person name="Wu L."/>
            <person name="Ma J."/>
        </authorList>
    </citation>
    <scope>NUCLEOTIDE SEQUENCE [LARGE SCALE GENOMIC DNA]</scope>
    <source>
        <strain evidence="5 6">JCM 10425</strain>
    </source>
</reference>
<accession>A0ABN0UHP3</accession>
<dbReference type="InterPro" id="IPR009057">
    <property type="entry name" value="Homeodomain-like_sf"/>
</dbReference>
<keyword evidence="3" id="KW-0804">Transcription</keyword>
<evidence type="ECO:0000313" key="5">
    <source>
        <dbReference type="EMBL" id="GAA0250917.1"/>
    </source>
</evidence>
<dbReference type="EMBL" id="BAAAGX010000016">
    <property type="protein sequence ID" value="GAA0250917.1"/>
    <property type="molecule type" value="Genomic_DNA"/>
</dbReference>
<evidence type="ECO:0000259" key="4">
    <source>
        <dbReference type="PROSITE" id="PS01124"/>
    </source>
</evidence>
<dbReference type="PROSITE" id="PS01124">
    <property type="entry name" value="HTH_ARAC_FAMILY_2"/>
    <property type="match status" value="1"/>
</dbReference>
<protein>
    <submittedName>
        <fullName evidence="5">AraC family transcriptional regulator</fullName>
    </submittedName>
</protein>
<dbReference type="InterPro" id="IPR050204">
    <property type="entry name" value="AraC_XylS_family_regulators"/>
</dbReference>
<keyword evidence="6" id="KW-1185">Reference proteome</keyword>
<dbReference type="Proteomes" id="UP001500967">
    <property type="component" value="Unassembled WGS sequence"/>
</dbReference>
<sequence>MHRNARFDTDGYACADTDWGVRRTLSSWDDAGWRALLVQRFEHVAVADDLVLPASAAHHFWVVTDGAGTMRTDIGDGWRSTPIAPGTVGRALPGRPTRVRYEMSAPMRTIHVHLTADDVARAAGETGAAVPVAEFSARQSALIGAVLRSLADAAHRGRDDRYAAAAAEFLAVELVGDADAPPTREDQRVRAAISYMHDRLGEPIRLADLAGAARLSRYHFLRVFTRETGVTPARYLTRLRVEHAKHLLGRGLAVHEVASACGFTSPGHLSAAFLRQAGVRPSVYRDRERPG</sequence>
<evidence type="ECO:0000313" key="6">
    <source>
        <dbReference type="Proteomes" id="UP001500967"/>
    </source>
</evidence>
<keyword evidence="1" id="KW-0805">Transcription regulation</keyword>